<protein>
    <submittedName>
        <fullName evidence="3">ABC transporter</fullName>
    </submittedName>
</protein>
<dbReference type="SUPFAM" id="SSF159594">
    <property type="entry name" value="XCC0632-like"/>
    <property type="match status" value="1"/>
</dbReference>
<evidence type="ECO:0000313" key="4">
    <source>
        <dbReference type="Proteomes" id="UP000318055"/>
    </source>
</evidence>
<keyword evidence="4" id="KW-1185">Reference proteome</keyword>
<proteinExistence type="predicted"/>
<dbReference type="Gene3D" id="3.40.50.10610">
    <property type="entry name" value="ABC-type transport auxiliary lipoprotein component"/>
    <property type="match status" value="1"/>
</dbReference>
<feature type="signal peptide" evidence="1">
    <location>
        <begin position="1"/>
        <end position="23"/>
    </location>
</feature>
<name>A0A518RLE2_9SPHN</name>
<sequence length="205" mass="21450">MRTRLLLPALLAALPLGGCISFGSNPPPSLLTLNADATVAVGETASSANARSITIAVPGVPQELAVTRIPVRSGDTSVAYLKDAQWVETPNRLFARMLSDTITARTGRVVLTTRVSLGDPGARLGGDLRQFGVDATASEAVVVYDATLVRDRPASSDGARPVMPYEKRRFEARVPMAELTPAAAGTALNQAANKVAGEVAEWVGK</sequence>
<evidence type="ECO:0000256" key="1">
    <source>
        <dbReference type="SAM" id="SignalP"/>
    </source>
</evidence>
<gene>
    <name evidence="3" type="ORF">FPZ54_12755</name>
</gene>
<feature type="domain" description="ABC-type transport auxiliary lipoprotein component" evidence="2">
    <location>
        <begin position="37"/>
        <end position="200"/>
    </location>
</feature>
<dbReference type="AlphaFoldDB" id="A0A518RLE2"/>
<reference evidence="3 4" key="1">
    <citation type="submission" date="2019-07" db="EMBL/GenBank/DDBJ databases">
        <title>Sphingomonas alkalisoli sp. nov., isolated from rhizosphere soil of Suaedae salsa.</title>
        <authorList>
            <person name="Zhang H."/>
            <person name="Xu L."/>
            <person name="Zhang J.-X."/>
            <person name="Sun J.-Q."/>
        </authorList>
    </citation>
    <scope>NUCLEOTIDE SEQUENCE [LARGE SCALE GENOMIC DNA]</scope>
    <source>
        <strain evidence="3 4">XS-10</strain>
    </source>
</reference>
<feature type="chain" id="PRO_5021858080" evidence="1">
    <location>
        <begin position="24"/>
        <end position="205"/>
    </location>
</feature>
<dbReference type="KEGG" id="ssua:FPZ54_12755"/>
<dbReference type="Pfam" id="PF03886">
    <property type="entry name" value="ABC_trans_aux"/>
    <property type="match status" value="1"/>
</dbReference>
<keyword evidence="1" id="KW-0732">Signal</keyword>
<accession>A0A518RLE2</accession>
<dbReference type="InterPro" id="IPR005586">
    <property type="entry name" value="ABC_trans_aux"/>
</dbReference>
<organism evidence="3 4">
    <name type="scientific">Sphingomonas suaedae</name>
    <dbReference type="NCBI Taxonomy" id="2599297"/>
    <lineage>
        <taxon>Bacteria</taxon>
        <taxon>Pseudomonadati</taxon>
        <taxon>Pseudomonadota</taxon>
        <taxon>Alphaproteobacteria</taxon>
        <taxon>Sphingomonadales</taxon>
        <taxon>Sphingomonadaceae</taxon>
        <taxon>Sphingomonas</taxon>
    </lineage>
</organism>
<dbReference type="EMBL" id="CP042239">
    <property type="protein sequence ID" value="QDX28267.1"/>
    <property type="molecule type" value="Genomic_DNA"/>
</dbReference>
<evidence type="ECO:0000259" key="2">
    <source>
        <dbReference type="Pfam" id="PF03886"/>
    </source>
</evidence>
<evidence type="ECO:0000313" key="3">
    <source>
        <dbReference type="EMBL" id="QDX28267.1"/>
    </source>
</evidence>
<dbReference type="OrthoDB" id="7391077at2"/>
<dbReference type="Proteomes" id="UP000318055">
    <property type="component" value="Chromosome"/>
</dbReference>